<evidence type="ECO:0000313" key="2">
    <source>
        <dbReference type="Proteomes" id="UP000677668"/>
    </source>
</evidence>
<name>A0ABX8AXR3_9BACT</name>
<dbReference type="SUPFAM" id="SSF51161">
    <property type="entry name" value="Trimeric LpxA-like enzymes"/>
    <property type="match status" value="1"/>
</dbReference>
<dbReference type="RefSeq" id="WP_211421863.1">
    <property type="nucleotide sequence ID" value="NZ_CP072642.1"/>
</dbReference>
<organism evidence="1 2">
    <name type="scientific">Chloracidobacterium sp. N</name>
    <dbReference type="NCBI Taxonomy" id="2821540"/>
    <lineage>
        <taxon>Bacteria</taxon>
        <taxon>Pseudomonadati</taxon>
        <taxon>Acidobacteriota</taxon>
        <taxon>Terriglobia</taxon>
        <taxon>Terriglobales</taxon>
        <taxon>Acidobacteriaceae</taxon>
        <taxon>Chloracidobacterium</taxon>
        <taxon>Chloracidobacterium aggregatum</taxon>
    </lineage>
</organism>
<dbReference type="InterPro" id="IPR001451">
    <property type="entry name" value="Hexapep"/>
</dbReference>
<gene>
    <name evidence="1" type="ORF">J8C05_08905</name>
</gene>
<dbReference type="InterPro" id="IPR047324">
    <property type="entry name" value="LbH_gamma_CA-like"/>
</dbReference>
<keyword evidence="2" id="KW-1185">Reference proteome</keyword>
<accession>A0ABX8AXR3</accession>
<proteinExistence type="predicted"/>
<dbReference type="Proteomes" id="UP000677668">
    <property type="component" value="Chromosome 1"/>
</dbReference>
<reference evidence="1 2" key="1">
    <citation type="submission" date="2021-03" db="EMBL/GenBank/DDBJ databases">
        <title>Genomic and phenotypic characterization of Chloracidobacterium isolates provides evidence for multiple species.</title>
        <authorList>
            <person name="Saini M.K."/>
            <person name="Costas A.M.G."/>
            <person name="Tank M."/>
            <person name="Bryant D.A."/>
        </authorList>
    </citation>
    <scope>NUCLEOTIDE SEQUENCE [LARGE SCALE GENOMIC DNA]</scope>
    <source>
        <strain evidence="1 2">N</strain>
    </source>
</reference>
<sequence>MAILAFQQTFPKLAGGVYVAPSADVIGDVELGADVSIWFHCTVRGDVNDIRIGRETNIQDNSVLHVTGGQFPLRIGQGVVVGHRVIAHGCTIGDHCLIGMGAILLDGAVIGEGSIVAAGAVVPEGMVVPAGMLVAGVPAKVKRPVTDVERARIAEGVRHYVELKNIYLHAAAPGRYATPGT</sequence>
<dbReference type="Gene3D" id="2.160.10.10">
    <property type="entry name" value="Hexapeptide repeat proteins"/>
    <property type="match status" value="1"/>
</dbReference>
<dbReference type="CDD" id="cd04645">
    <property type="entry name" value="LbH_gamma_CA_like"/>
    <property type="match status" value="1"/>
</dbReference>
<dbReference type="Pfam" id="PF00132">
    <property type="entry name" value="Hexapep"/>
    <property type="match status" value="1"/>
</dbReference>
<protein>
    <submittedName>
        <fullName evidence="1">Gamma carbonic anhydrase family protein</fullName>
    </submittedName>
</protein>
<evidence type="ECO:0000313" key="1">
    <source>
        <dbReference type="EMBL" id="QUV93484.1"/>
    </source>
</evidence>
<dbReference type="PANTHER" id="PTHR13061">
    <property type="entry name" value="DYNACTIN SUBUNIT P25"/>
    <property type="match status" value="1"/>
</dbReference>
<dbReference type="EMBL" id="CP072642">
    <property type="protein sequence ID" value="QUV93484.1"/>
    <property type="molecule type" value="Genomic_DNA"/>
</dbReference>
<dbReference type="InterPro" id="IPR011004">
    <property type="entry name" value="Trimer_LpxA-like_sf"/>
</dbReference>
<dbReference type="InterPro" id="IPR050484">
    <property type="entry name" value="Transf_Hexapept/Carb_Anhydrase"/>
</dbReference>
<dbReference type="PANTHER" id="PTHR13061:SF29">
    <property type="entry name" value="GAMMA CARBONIC ANHYDRASE-LIKE 1, MITOCHONDRIAL-RELATED"/>
    <property type="match status" value="1"/>
</dbReference>